<accession>A0A1H9ELB3</accession>
<gene>
    <name evidence="1" type="ORF">SAMN04487977_103201</name>
</gene>
<name>A0A1H9ELB3_9SPIR</name>
<evidence type="ECO:0000313" key="1">
    <source>
        <dbReference type="EMBL" id="SEQ26367.1"/>
    </source>
</evidence>
<dbReference type="InterPro" id="IPR050583">
    <property type="entry name" value="Mycobacterial_A85_antigen"/>
</dbReference>
<dbReference type="AlphaFoldDB" id="A0A1H9ELB3"/>
<dbReference type="Proteomes" id="UP000182360">
    <property type="component" value="Unassembled WGS sequence"/>
</dbReference>
<protein>
    <submittedName>
        <fullName evidence="1">Enterochelin esterase</fullName>
    </submittedName>
</protein>
<dbReference type="OrthoDB" id="9803578at2"/>
<dbReference type="STRING" id="163.SAMN04487775_105146"/>
<dbReference type="Gene3D" id="3.40.50.1820">
    <property type="entry name" value="alpha/beta hydrolase"/>
    <property type="match status" value="1"/>
</dbReference>
<organism evidence="1 2">
    <name type="scientific">Treponema bryantii</name>
    <dbReference type="NCBI Taxonomy" id="163"/>
    <lineage>
        <taxon>Bacteria</taxon>
        <taxon>Pseudomonadati</taxon>
        <taxon>Spirochaetota</taxon>
        <taxon>Spirochaetia</taxon>
        <taxon>Spirochaetales</taxon>
        <taxon>Treponemataceae</taxon>
        <taxon>Treponema</taxon>
    </lineage>
</organism>
<dbReference type="SUPFAM" id="SSF53474">
    <property type="entry name" value="alpha/beta-Hydrolases"/>
    <property type="match status" value="1"/>
</dbReference>
<sequence>MKRTFIIFSIATILFTGCKNKKTDFPFEANPISQAIKLENQPVTKQQLDRIPEAYRVIVKDGGTIEHITYESKNYYGDGQTKEKKANVYLPAGYDKSKKYKVLYLMHGIGGDENEWGMKDEQSLIKKIMDNLTVKGDIEPFIIVTPNGRSGSDPDPNKTYLAFYKFGEELRNDLIPYMDSHYSTYADRDHRAMAGLSMGGMQTINIGICECLDLISYFGAFSAAPTSYEAAKVAQILDQNEKLPVHYFYNICGTEDSIAYGAHAAAAKLLPRLTDRLTEGENFRWQEQGGGHDFGIWNLGFYNFAKVFGGNK</sequence>
<dbReference type="InterPro" id="IPR029058">
    <property type="entry name" value="AB_hydrolase_fold"/>
</dbReference>
<proteinExistence type="predicted"/>
<dbReference type="RefSeq" id="WP_074642353.1">
    <property type="nucleotide sequence ID" value="NZ_FOFU01000003.1"/>
</dbReference>
<dbReference type="InterPro" id="IPR000801">
    <property type="entry name" value="Esterase-like"/>
</dbReference>
<dbReference type="PROSITE" id="PS51257">
    <property type="entry name" value="PROKAR_LIPOPROTEIN"/>
    <property type="match status" value="1"/>
</dbReference>
<dbReference type="Pfam" id="PF00756">
    <property type="entry name" value="Esterase"/>
    <property type="match status" value="1"/>
</dbReference>
<keyword evidence="2" id="KW-1185">Reference proteome</keyword>
<evidence type="ECO:0000313" key="2">
    <source>
        <dbReference type="Proteomes" id="UP000182360"/>
    </source>
</evidence>
<dbReference type="PANTHER" id="PTHR48098">
    <property type="entry name" value="ENTEROCHELIN ESTERASE-RELATED"/>
    <property type="match status" value="1"/>
</dbReference>
<dbReference type="EMBL" id="FOFU01000003">
    <property type="protein sequence ID" value="SEQ26367.1"/>
    <property type="molecule type" value="Genomic_DNA"/>
</dbReference>
<reference evidence="1 2" key="1">
    <citation type="submission" date="2016-10" db="EMBL/GenBank/DDBJ databases">
        <authorList>
            <person name="de Groot N.N."/>
        </authorList>
    </citation>
    <scope>NUCLEOTIDE SEQUENCE [LARGE SCALE GENOMIC DNA]</scope>
    <source>
        <strain evidence="1 2">B25</strain>
    </source>
</reference>